<name>A0A512HTN0_9ACTN</name>
<reference evidence="1 2" key="1">
    <citation type="submission" date="2019-07" db="EMBL/GenBank/DDBJ databases">
        <title>Whole genome shotgun sequence of Aeromicrobium flavum NBRC 107625.</title>
        <authorList>
            <person name="Hosoyama A."/>
            <person name="Uohara A."/>
            <person name="Ohji S."/>
            <person name="Ichikawa N."/>
        </authorList>
    </citation>
    <scope>NUCLEOTIDE SEQUENCE [LARGE SCALE GENOMIC DNA]</scope>
    <source>
        <strain evidence="1 2">NBRC 107625</strain>
    </source>
</reference>
<dbReference type="Proteomes" id="UP000321769">
    <property type="component" value="Unassembled WGS sequence"/>
</dbReference>
<evidence type="ECO:0000313" key="1">
    <source>
        <dbReference type="EMBL" id="GEO88804.1"/>
    </source>
</evidence>
<evidence type="ECO:0000313" key="2">
    <source>
        <dbReference type="Proteomes" id="UP000321769"/>
    </source>
</evidence>
<dbReference type="AlphaFoldDB" id="A0A512HTN0"/>
<dbReference type="OrthoDB" id="5189407at2"/>
<comment type="caution">
    <text evidence="1">The sequence shown here is derived from an EMBL/GenBank/DDBJ whole genome shotgun (WGS) entry which is preliminary data.</text>
</comment>
<proteinExistence type="predicted"/>
<dbReference type="EMBL" id="BJZQ01000004">
    <property type="protein sequence ID" value="GEO88804.1"/>
    <property type="molecule type" value="Genomic_DNA"/>
</dbReference>
<gene>
    <name evidence="1" type="ORF">AFL01nite_11310</name>
</gene>
<protein>
    <submittedName>
        <fullName evidence="1">Uncharacterized protein</fullName>
    </submittedName>
</protein>
<organism evidence="1 2">
    <name type="scientific">Aeromicrobium flavum</name>
    <dbReference type="NCBI Taxonomy" id="416568"/>
    <lineage>
        <taxon>Bacteria</taxon>
        <taxon>Bacillati</taxon>
        <taxon>Actinomycetota</taxon>
        <taxon>Actinomycetes</taxon>
        <taxon>Propionibacteriales</taxon>
        <taxon>Nocardioidaceae</taxon>
        <taxon>Aeromicrobium</taxon>
    </lineage>
</organism>
<keyword evidence="2" id="KW-1185">Reference proteome</keyword>
<sequence length="175" mass="20042">MTEVSHTQRFFRWTRWGPVHIARRRDAIDATIGDVTVTMDITDRRPVREQQESRFHDLFADGVPIALNGRQVATVSSVPNGPVGLLRRQRHEITGDPSFVLPGMHFTNRALPTLLTLRCDAGTLVSSRRWASPINMAVAEWSFVREYDIIAPRVARDTRPEHIALWMVMSQKQSW</sequence>
<accession>A0A512HTN0</accession>
<dbReference type="RefSeq" id="WP_146826322.1">
    <property type="nucleotide sequence ID" value="NZ_BAAAYQ010000001.1"/>
</dbReference>